<reference evidence="2 3" key="2">
    <citation type="journal article" date="2017" name="Nature">
        <title>The Apostasia genome and the evolution of orchids.</title>
        <authorList>
            <person name="Zhang G.Q."/>
            <person name="Liu K.W."/>
            <person name="Li Z."/>
            <person name="Lohaus R."/>
            <person name="Hsiao Y.Y."/>
            <person name="Niu S.C."/>
            <person name="Wang J.Y."/>
            <person name="Lin Y.C."/>
            <person name="Xu Q."/>
            <person name="Chen L.J."/>
            <person name="Yoshida K."/>
            <person name="Fujiwara S."/>
            <person name="Wang Z.W."/>
            <person name="Zhang Y.Q."/>
            <person name="Mitsuda N."/>
            <person name="Wang M."/>
            <person name="Liu G.H."/>
            <person name="Pecoraro L."/>
            <person name="Huang H.X."/>
            <person name="Xiao X.J."/>
            <person name="Lin M."/>
            <person name="Wu X.Y."/>
            <person name="Wu W.L."/>
            <person name="Chen Y.Y."/>
            <person name="Chang S.B."/>
            <person name="Sakamoto S."/>
            <person name="Ohme-Takagi M."/>
            <person name="Yagi M."/>
            <person name="Zeng S.J."/>
            <person name="Shen C.Y."/>
            <person name="Yeh C.M."/>
            <person name="Luo Y.B."/>
            <person name="Tsai W.C."/>
            <person name="Van de Peer Y."/>
            <person name="Liu Z.J."/>
        </authorList>
    </citation>
    <scope>NUCLEOTIDE SEQUENCE [LARGE SCALE GENOMIC DNA]</scope>
    <source>
        <tissue evidence="2">The whole plant</tissue>
    </source>
</reference>
<proteinExistence type="predicted"/>
<keyword evidence="3" id="KW-1185">Reference proteome</keyword>
<dbReference type="EMBL" id="KZ502052">
    <property type="protein sequence ID" value="PKU84329.1"/>
    <property type="molecule type" value="Genomic_DNA"/>
</dbReference>
<organism evidence="2 3">
    <name type="scientific">Dendrobium catenatum</name>
    <dbReference type="NCBI Taxonomy" id="906689"/>
    <lineage>
        <taxon>Eukaryota</taxon>
        <taxon>Viridiplantae</taxon>
        <taxon>Streptophyta</taxon>
        <taxon>Embryophyta</taxon>
        <taxon>Tracheophyta</taxon>
        <taxon>Spermatophyta</taxon>
        <taxon>Magnoliopsida</taxon>
        <taxon>Liliopsida</taxon>
        <taxon>Asparagales</taxon>
        <taxon>Orchidaceae</taxon>
        <taxon>Epidendroideae</taxon>
        <taxon>Malaxideae</taxon>
        <taxon>Dendrobiinae</taxon>
        <taxon>Dendrobium</taxon>
    </lineage>
</organism>
<evidence type="ECO:0000313" key="2">
    <source>
        <dbReference type="EMBL" id="PKU84329.1"/>
    </source>
</evidence>
<evidence type="ECO:0000256" key="1">
    <source>
        <dbReference type="SAM" id="MobiDB-lite"/>
    </source>
</evidence>
<accession>A0A2I0X8S9</accession>
<protein>
    <submittedName>
        <fullName evidence="2">Uncharacterized protein</fullName>
    </submittedName>
</protein>
<dbReference type="Proteomes" id="UP000233837">
    <property type="component" value="Unassembled WGS sequence"/>
</dbReference>
<gene>
    <name evidence="2" type="ORF">MA16_Dca002842</name>
</gene>
<sequence>MESEIFQIFCFQKSERNPNSMCGEEGLAARAMEFQQREVKEEGSYEREGRDGSQEKEGILFPKHDF</sequence>
<reference evidence="2 3" key="1">
    <citation type="journal article" date="2016" name="Sci. Rep.">
        <title>The Dendrobium catenatum Lindl. genome sequence provides insights into polysaccharide synthase, floral development and adaptive evolution.</title>
        <authorList>
            <person name="Zhang G.Q."/>
            <person name="Xu Q."/>
            <person name="Bian C."/>
            <person name="Tsai W.C."/>
            <person name="Yeh C.M."/>
            <person name="Liu K.W."/>
            <person name="Yoshida K."/>
            <person name="Zhang L.S."/>
            <person name="Chang S.B."/>
            <person name="Chen F."/>
            <person name="Shi Y."/>
            <person name="Su Y.Y."/>
            <person name="Zhang Y.Q."/>
            <person name="Chen L.J."/>
            <person name="Yin Y."/>
            <person name="Lin M."/>
            <person name="Huang H."/>
            <person name="Deng H."/>
            <person name="Wang Z.W."/>
            <person name="Zhu S.L."/>
            <person name="Zhao X."/>
            <person name="Deng C."/>
            <person name="Niu S.C."/>
            <person name="Huang J."/>
            <person name="Wang M."/>
            <person name="Liu G.H."/>
            <person name="Yang H.J."/>
            <person name="Xiao X.J."/>
            <person name="Hsiao Y.Y."/>
            <person name="Wu W.L."/>
            <person name="Chen Y.Y."/>
            <person name="Mitsuda N."/>
            <person name="Ohme-Takagi M."/>
            <person name="Luo Y.B."/>
            <person name="Van de Peer Y."/>
            <person name="Liu Z.J."/>
        </authorList>
    </citation>
    <scope>NUCLEOTIDE SEQUENCE [LARGE SCALE GENOMIC DNA]</scope>
    <source>
        <tissue evidence="2">The whole plant</tissue>
    </source>
</reference>
<name>A0A2I0X8S9_9ASPA</name>
<dbReference type="AlphaFoldDB" id="A0A2I0X8S9"/>
<feature type="region of interest" description="Disordered" evidence="1">
    <location>
        <begin position="38"/>
        <end position="66"/>
    </location>
</feature>
<evidence type="ECO:0000313" key="3">
    <source>
        <dbReference type="Proteomes" id="UP000233837"/>
    </source>
</evidence>